<reference evidence="2" key="2">
    <citation type="journal article" date="2018" name="Mol. Plant Microbe Interact.">
        <title>Genome sequence resources for the wheat stripe rust pathogen (Puccinia striiformis f. sp. tritici) and the barley stripe rust pathogen (Puccinia striiformis f. sp. hordei).</title>
        <authorList>
            <person name="Xia C."/>
            <person name="Wang M."/>
            <person name="Yin C."/>
            <person name="Cornejo O.E."/>
            <person name="Hulbert S.H."/>
            <person name="Chen X."/>
        </authorList>
    </citation>
    <scope>NUCLEOTIDE SEQUENCE [LARGE SCALE GENOMIC DNA]</scope>
    <source>
        <strain evidence="2">93-210</strain>
    </source>
</reference>
<comment type="caution">
    <text evidence="1">The sequence shown here is derived from an EMBL/GenBank/DDBJ whole genome shotgun (WGS) entry which is preliminary data.</text>
</comment>
<dbReference type="EMBL" id="CM045874">
    <property type="protein sequence ID" value="KAI7944845.1"/>
    <property type="molecule type" value="Genomic_DNA"/>
</dbReference>
<reference evidence="1 2" key="3">
    <citation type="journal article" date="2022" name="Microbiol. Spectr.">
        <title>Folding features and dynamics of 3D genome architecture in plant fungal pathogens.</title>
        <authorList>
            <person name="Xia C."/>
        </authorList>
    </citation>
    <scope>NUCLEOTIDE SEQUENCE [LARGE SCALE GENOMIC DNA]</scope>
    <source>
        <strain evidence="1 2">93-210</strain>
    </source>
</reference>
<keyword evidence="2" id="KW-1185">Reference proteome</keyword>
<gene>
    <name evidence="1" type="ORF">MJO28_010540</name>
</gene>
<protein>
    <submittedName>
        <fullName evidence="1">Uncharacterized protein</fullName>
    </submittedName>
</protein>
<organism evidence="1 2">
    <name type="scientific">Puccinia striiformis f. sp. tritici</name>
    <dbReference type="NCBI Taxonomy" id="168172"/>
    <lineage>
        <taxon>Eukaryota</taxon>
        <taxon>Fungi</taxon>
        <taxon>Dikarya</taxon>
        <taxon>Basidiomycota</taxon>
        <taxon>Pucciniomycotina</taxon>
        <taxon>Pucciniomycetes</taxon>
        <taxon>Pucciniales</taxon>
        <taxon>Pucciniaceae</taxon>
        <taxon>Puccinia</taxon>
    </lineage>
</organism>
<accession>A0ACC0E6Z0</accession>
<evidence type="ECO:0000313" key="1">
    <source>
        <dbReference type="EMBL" id="KAI7944845.1"/>
    </source>
</evidence>
<sequence>MGEVEKLRVQKTDAPAAAGLPVCLKTASKQLRPNEANHRALRQNLDWTLCLEAQLQHLILQAQKTQGSLNQMDDIATVGLCSIHIINSWHTEKTPAEFSIALNLVSIIAYVKE</sequence>
<reference evidence="2" key="1">
    <citation type="journal article" date="2018" name="BMC Genomics">
        <title>Genomic insights into host adaptation between the wheat stripe rust pathogen (Puccinia striiformis f. sp. tritici) and the barley stripe rust pathogen (Puccinia striiformis f. sp. hordei).</title>
        <authorList>
            <person name="Xia C."/>
            <person name="Wang M."/>
            <person name="Yin C."/>
            <person name="Cornejo O.E."/>
            <person name="Hulbert S.H."/>
            <person name="Chen X."/>
        </authorList>
    </citation>
    <scope>NUCLEOTIDE SEQUENCE [LARGE SCALE GENOMIC DNA]</scope>
    <source>
        <strain evidence="2">93-210</strain>
    </source>
</reference>
<dbReference type="Proteomes" id="UP001060170">
    <property type="component" value="Chromosome 10"/>
</dbReference>
<proteinExistence type="predicted"/>
<name>A0ACC0E6Z0_9BASI</name>
<evidence type="ECO:0000313" key="2">
    <source>
        <dbReference type="Proteomes" id="UP001060170"/>
    </source>
</evidence>